<evidence type="ECO:0000256" key="1">
    <source>
        <dbReference type="ARBA" id="ARBA00023015"/>
    </source>
</evidence>
<dbReference type="Pfam" id="PF09339">
    <property type="entry name" value="HTH_IclR"/>
    <property type="match status" value="1"/>
</dbReference>
<dbReference type="InterPro" id="IPR029016">
    <property type="entry name" value="GAF-like_dom_sf"/>
</dbReference>
<reference evidence="7 8" key="1">
    <citation type="submission" date="2019-06" db="EMBL/GenBank/DDBJ databases">
        <authorList>
            <person name="Li J."/>
        </authorList>
    </citation>
    <scope>NUCLEOTIDE SEQUENCE [LARGE SCALE GENOMIC DNA]</scope>
    <source>
        <strain evidence="7 8">CGMCC 1.8012</strain>
    </source>
</reference>
<keyword evidence="8" id="KW-1185">Reference proteome</keyword>
<dbReference type="PANTHER" id="PTHR30136">
    <property type="entry name" value="HELIX-TURN-HELIX TRANSCRIPTIONAL REGULATOR, ICLR FAMILY"/>
    <property type="match status" value="1"/>
</dbReference>
<evidence type="ECO:0000256" key="2">
    <source>
        <dbReference type="ARBA" id="ARBA00023125"/>
    </source>
</evidence>
<dbReference type="SUPFAM" id="SSF46785">
    <property type="entry name" value="Winged helix' DNA-binding domain"/>
    <property type="match status" value="1"/>
</dbReference>
<evidence type="ECO:0000259" key="5">
    <source>
        <dbReference type="PROSITE" id="PS51077"/>
    </source>
</evidence>
<dbReference type="PANTHER" id="PTHR30136:SF24">
    <property type="entry name" value="HTH-TYPE TRANSCRIPTIONAL REPRESSOR ALLR"/>
    <property type="match status" value="1"/>
</dbReference>
<evidence type="ECO:0000259" key="6">
    <source>
        <dbReference type="PROSITE" id="PS51078"/>
    </source>
</evidence>
<keyword evidence="2" id="KW-0238">DNA-binding</keyword>
<proteinExistence type="predicted"/>
<dbReference type="SMART" id="SM00346">
    <property type="entry name" value="HTH_ICLR"/>
    <property type="match status" value="1"/>
</dbReference>
<keyword evidence="3" id="KW-0804">Transcription</keyword>
<evidence type="ECO:0000256" key="3">
    <source>
        <dbReference type="ARBA" id="ARBA00023163"/>
    </source>
</evidence>
<evidence type="ECO:0000256" key="4">
    <source>
        <dbReference type="SAM" id="MobiDB-lite"/>
    </source>
</evidence>
<dbReference type="InterPro" id="IPR005471">
    <property type="entry name" value="Tscrpt_reg_IclR_N"/>
</dbReference>
<dbReference type="InterPro" id="IPR050707">
    <property type="entry name" value="HTH_MetabolicPath_Reg"/>
</dbReference>
<feature type="region of interest" description="Disordered" evidence="4">
    <location>
        <begin position="1"/>
        <end position="21"/>
    </location>
</feature>
<dbReference type="GO" id="GO:0003700">
    <property type="term" value="F:DNA-binding transcription factor activity"/>
    <property type="evidence" value="ECO:0007669"/>
    <property type="project" value="TreeGrafter"/>
</dbReference>
<protein>
    <submittedName>
        <fullName evidence="7">IclR family transcriptional regulator</fullName>
    </submittedName>
</protein>
<gene>
    <name evidence="7" type="ORF">FHD67_04860</name>
</gene>
<dbReference type="RefSeq" id="WP_139598038.1">
    <property type="nucleotide sequence ID" value="NZ_VDDC01000008.1"/>
</dbReference>
<dbReference type="GO" id="GO:0045892">
    <property type="term" value="P:negative regulation of DNA-templated transcription"/>
    <property type="evidence" value="ECO:0007669"/>
    <property type="project" value="TreeGrafter"/>
</dbReference>
<dbReference type="Pfam" id="PF01614">
    <property type="entry name" value="IclR_C"/>
    <property type="match status" value="1"/>
</dbReference>
<dbReference type="SUPFAM" id="SSF55781">
    <property type="entry name" value="GAF domain-like"/>
    <property type="match status" value="1"/>
</dbReference>
<organism evidence="7 8">
    <name type="scientific">Paracoccus haeundaensis</name>
    <dbReference type="NCBI Taxonomy" id="225362"/>
    <lineage>
        <taxon>Bacteria</taxon>
        <taxon>Pseudomonadati</taxon>
        <taxon>Pseudomonadota</taxon>
        <taxon>Alphaproteobacteria</taxon>
        <taxon>Rhodobacterales</taxon>
        <taxon>Paracoccaceae</taxon>
        <taxon>Paracoccus</taxon>
    </lineage>
</organism>
<dbReference type="InterPro" id="IPR036388">
    <property type="entry name" value="WH-like_DNA-bd_sf"/>
</dbReference>
<comment type="caution">
    <text evidence="7">The sequence shown here is derived from an EMBL/GenBank/DDBJ whole genome shotgun (WGS) entry which is preliminary data.</text>
</comment>
<sequence length="273" mass="29591">MQQPVRKRGRPRGGKADQPAASIQALDRGLDVLEALAAHEGITLTGLSTHLDQSPATMHRVLATLEHRRYVENNPDRQEWFIGPEAFRLGSAFLRRTNIVERSRAVMRDLMALTGETANLGIERDGDVLFVSQVETHQTIRAFFPPGTRSPLHASGIGKALLAAFDQTRLAVFLRDATFTRFTEKTIADADALQADIALIRHRGFAFDDEERTLGMRCVAASIVNSYGEAVAGVSVSGPTNRMTDAAVDRIGGMVATAAERISADLGSGRGGR</sequence>
<dbReference type="GO" id="GO:0003677">
    <property type="term" value="F:DNA binding"/>
    <property type="evidence" value="ECO:0007669"/>
    <property type="project" value="UniProtKB-KW"/>
</dbReference>
<dbReference type="InterPro" id="IPR036390">
    <property type="entry name" value="WH_DNA-bd_sf"/>
</dbReference>
<evidence type="ECO:0000313" key="8">
    <source>
        <dbReference type="Proteomes" id="UP000304880"/>
    </source>
</evidence>
<keyword evidence="1" id="KW-0805">Transcription regulation</keyword>
<dbReference type="PROSITE" id="PS51078">
    <property type="entry name" value="ICLR_ED"/>
    <property type="match status" value="1"/>
</dbReference>
<accession>A0A5C4R9G6</accession>
<name>A0A5C4R9G6_9RHOB</name>
<dbReference type="NCBIfam" id="NF045644">
    <property type="entry name" value="TransRegBhcR"/>
    <property type="match status" value="1"/>
</dbReference>
<dbReference type="Gene3D" id="1.10.10.10">
    <property type="entry name" value="Winged helix-like DNA-binding domain superfamily/Winged helix DNA-binding domain"/>
    <property type="match status" value="1"/>
</dbReference>
<dbReference type="AlphaFoldDB" id="A0A5C4R9G6"/>
<dbReference type="InterPro" id="IPR054844">
    <property type="entry name" value="TransRegBhcR"/>
</dbReference>
<dbReference type="PROSITE" id="PS51077">
    <property type="entry name" value="HTH_ICLR"/>
    <property type="match status" value="1"/>
</dbReference>
<feature type="domain" description="HTH iclR-type" evidence="5">
    <location>
        <begin position="23"/>
        <end position="84"/>
    </location>
</feature>
<dbReference type="Gene3D" id="3.30.450.40">
    <property type="match status" value="1"/>
</dbReference>
<feature type="compositionally biased region" description="Basic residues" evidence="4">
    <location>
        <begin position="1"/>
        <end position="13"/>
    </location>
</feature>
<feature type="domain" description="IclR-ED" evidence="6">
    <location>
        <begin position="85"/>
        <end position="268"/>
    </location>
</feature>
<dbReference type="InterPro" id="IPR014757">
    <property type="entry name" value="Tscrpt_reg_IclR_C"/>
</dbReference>
<dbReference type="EMBL" id="VDDC01000008">
    <property type="protein sequence ID" value="TNH40579.1"/>
    <property type="molecule type" value="Genomic_DNA"/>
</dbReference>
<evidence type="ECO:0000313" key="7">
    <source>
        <dbReference type="EMBL" id="TNH40579.1"/>
    </source>
</evidence>
<dbReference type="Proteomes" id="UP000304880">
    <property type="component" value="Unassembled WGS sequence"/>
</dbReference>